<dbReference type="InterPro" id="IPR036856">
    <property type="entry name" value="Ald_Oxase/Xan_DH_a/b_sf"/>
</dbReference>
<evidence type="ECO:0000256" key="4">
    <source>
        <dbReference type="ARBA" id="ARBA00023004"/>
    </source>
</evidence>
<dbReference type="GO" id="GO:0051537">
    <property type="term" value="F:2 iron, 2 sulfur cluster binding"/>
    <property type="evidence" value="ECO:0007669"/>
    <property type="project" value="InterPro"/>
</dbReference>
<dbReference type="Proteomes" id="UP000178735">
    <property type="component" value="Unassembled WGS sequence"/>
</dbReference>
<dbReference type="PANTHER" id="PTHR11908:SF157">
    <property type="entry name" value="XANTHINE DEHYDROGENASE SUBUNIT D-RELATED"/>
    <property type="match status" value="1"/>
</dbReference>
<dbReference type="Gene3D" id="3.90.1170.50">
    <property type="entry name" value="Aldehyde oxidase/xanthine dehydrogenase, a/b hammerhead"/>
    <property type="match status" value="1"/>
</dbReference>
<dbReference type="PANTHER" id="PTHR11908">
    <property type="entry name" value="XANTHINE DEHYDROGENASE"/>
    <property type="match status" value="1"/>
</dbReference>
<dbReference type="SUPFAM" id="SSF54292">
    <property type="entry name" value="2Fe-2S ferredoxin-like"/>
    <property type="match status" value="1"/>
</dbReference>
<reference evidence="6 7" key="1">
    <citation type="journal article" date="2016" name="Nat. Commun.">
        <title>Thousands of microbial genomes shed light on interconnected biogeochemical processes in an aquifer system.</title>
        <authorList>
            <person name="Anantharaman K."/>
            <person name="Brown C.T."/>
            <person name="Hug L.A."/>
            <person name="Sharon I."/>
            <person name="Castelle C.J."/>
            <person name="Probst A.J."/>
            <person name="Thomas B.C."/>
            <person name="Singh A."/>
            <person name="Wilkins M.J."/>
            <person name="Karaoz U."/>
            <person name="Brodie E.L."/>
            <person name="Williams K.H."/>
            <person name="Hubbard S.S."/>
            <person name="Banfield J.F."/>
        </authorList>
    </citation>
    <scope>NUCLEOTIDE SEQUENCE [LARGE SCALE GENOMIC DNA]</scope>
</reference>
<dbReference type="InterPro" id="IPR006058">
    <property type="entry name" value="2Fe2S_fd_BS"/>
</dbReference>
<keyword evidence="3" id="KW-0560">Oxidoreductase</keyword>
<dbReference type="InterPro" id="IPR016208">
    <property type="entry name" value="Ald_Oxase/xanthine_DH-like"/>
</dbReference>
<evidence type="ECO:0000313" key="6">
    <source>
        <dbReference type="EMBL" id="OGM08790.1"/>
    </source>
</evidence>
<dbReference type="PROSITE" id="PS51085">
    <property type="entry name" value="2FE2S_FER_2"/>
    <property type="match status" value="1"/>
</dbReference>
<dbReference type="GO" id="GO:0005506">
    <property type="term" value="F:iron ion binding"/>
    <property type="evidence" value="ECO:0007669"/>
    <property type="project" value="InterPro"/>
</dbReference>
<keyword evidence="2" id="KW-0479">Metal-binding</keyword>
<dbReference type="SMART" id="SM01008">
    <property type="entry name" value="Ald_Xan_dh_C"/>
    <property type="match status" value="1"/>
</dbReference>
<organism evidence="6 7">
    <name type="scientific">Candidatus Wallbacteria bacterium GWC2_49_35</name>
    <dbReference type="NCBI Taxonomy" id="1817813"/>
    <lineage>
        <taxon>Bacteria</taxon>
        <taxon>Candidatus Walliibacteriota</taxon>
    </lineage>
</organism>
<keyword evidence="4" id="KW-0408">Iron</keyword>
<dbReference type="SUPFAM" id="SSF47741">
    <property type="entry name" value="CO dehydrogenase ISP C-domain like"/>
    <property type="match status" value="1"/>
</dbReference>
<dbReference type="InterPro" id="IPR046867">
    <property type="entry name" value="AldOxase/xan_DH_MoCoBD2"/>
</dbReference>
<dbReference type="GO" id="GO:0016491">
    <property type="term" value="F:oxidoreductase activity"/>
    <property type="evidence" value="ECO:0007669"/>
    <property type="project" value="UniProtKB-KW"/>
</dbReference>
<dbReference type="InterPro" id="IPR012675">
    <property type="entry name" value="Beta-grasp_dom_sf"/>
</dbReference>
<evidence type="ECO:0000259" key="5">
    <source>
        <dbReference type="PROSITE" id="PS51085"/>
    </source>
</evidence>
<name>A0A1F7X143_9BACT</name>
<dbReference type="Pfam" id="PF01315">
    <property type="entry name" value="Ald_Xan_dh_C"/>
    <property type="match status" value="1"/>
</dbReference>
<evidence type="ECO:0000256" key="2">
    <source>
        <dbReference type="ARBA" id="ARBA00022723"/>
    </source>
</evidence>
<dbReference type="InterPro" id="IPR036884">
    <property type="entry name" value="2Fe-2S-bd_dom_sf"/>
</dbReference>
<sequence length="933" mass="99585">MSEISGETENGIIFTINDMKYSLSGEAQLEETLLNFIRERLKFKDVKCGCEKGFCGSCAVIVNGASRKSCALKLKNLGGAVIKTPSYINSPALSKYGELMRRHGAVQCGFCFPGITSSLESKLAGVENPSEKEVIDSLSGHVCRCTGYIPIIEAAQERGIAQNHKASRDFSCVGNSPVREESGAKISGSAVYADDIEFENMLHVYVLRSEHARAKILAIDTAEAEKAPGAALVLTHKGLPGAAKFGILKHDQPVLCSDRVSFRGDAVALVAAETIKQARDAAKLIKVNYEPLEPVFSAEESLREGAPVLSEDGNIICQINLRSKEDVSKFREDKGFVFAEGAFAMQAIEHAYMEPECSVANYDAGSCAIRLYAGSQNIHSEKEEIAHILGVPAEKVEIQLTATGGGFGGKEDLTTQPYSALAALLTKRPCKYRMSRDESILCSTKKHPFDIRISISADKNGLFGGISVKAVSDAGPYASLSQIVLTRFATHILGPYTWRSYDVSVTGARTNNLIAGAMRGFGVNQACYAVESMIDRLAAKLGLTPVEIRRGNMIEDGKIMGLGELAQNSAGLGRSFEAVLAEIDFGGIERFNSENVKVKRSAGIALAYKNMGLGNNSPRDVCSVRIAAVPGKNKIIVYTAASDIGQGLYNILRQIAAETAGLGIDSIEISWGDTAAAPSAGVTSASRQTFMSGNAVLKAVKEFYGMLAAKIASQFNADAGPVKLKGDKIIYPDDFTGGAAAPATIWDYIGRFEKSGIELIYKFDAPATSELTKAGAEGFKSHFGYSYAAHGVIVEACPETKKFKIIKIVAAHDAGRALNPVSLEGQIIGGVVMGLGYAVSENLKVENGMPDERGLAAMGLLKAKDVPPIVPIIIECPHPEGPYGARGIGEISTVPVAAALCNALRHATGLDFDTLPINLNKHGYKYEQTQENS</sequence>
<dbReference type="Gene3D" id="1.10.150.120">
    <property type="entry name" value="[2Fe-2S]-binding domain"/>
    <property type="match status" value="1"/>
</dbReference>
<dbReference type="InterPro" id="IPR000674">
    <property type="entry name" value="Ald_Oxase/Xan_DH_a/b"/>
</dbReference>
<dbReference type="InterPro" id="IPR036010">
    <property type="entry name" value="2Fe-2S_ferredoxin-like_sf"/>
</dbReference>
<dbReference type="PROSITE" id="PS00197">
    <property type="entry name" value="2FE2S_FER_1"/>
    <property type="match status" value="1"/>
</dbReference>
<dbReference type="InterPro" id="IPR008274">
    <property type="entry name" value="AldOxase/xan_DH_MoCoBD1"/>
</dbReference>
<dbReference type="Gene3D" id="3.30.365.10">
    <property type="entry name" value="Aldehyde oxidase/xanthine dehydrogenase, molybdopterin binding domain"/>
    <property type="match status" value="4"/>
</dbReference>
<gene>
    <name evidence="6" type="ORF">A2008_01375</name>
</gene>
<accession>A0A1F7X143</accession>
<dbReference type="InterPro" id="IPR001041">
    <property type="entry name" value="2Fe-2S_ferredoxin-type"/>
</dbReference>
<feature type="domain" description="2Fe-2S ferredoxin-type" evidence="5">
    <location>
        <begin position="10"/>
        <end position="88"/>
    </location>
</feature>
<dbReference type="CDD" id="cd00207">
    <property type="entry name" value="fer2"/>
    <property type="match status" value="1"/>
</dbReference>
<dbReference type="STRING" id="1817813.A2008_01375"/>
<dbReference type="InterPro" id="IPR037165">
    <property type="entry name" value="AldOxase/xan_DH_Mopterin-bd_sf"/>
</dbReference>
<dbReference type="InterPro" id="IPR002888">
    <property type="entry name" value="2Fe-2S-bd"/>
</dbReference>
<dbReference type="SUPFAM" id="SSF56003">
    <property type="entry name" value="Molybdenum cofactor-binding domain"/>
    <property type="match status" value="1"/>
</dbReference>
<evidence type="ECO:0000256" key="1">
    <source>
        <dbReference type="ARBA" id="ARBA00006849"/>
    </source>
</evidence>
<evidence type="ECO:0000256" key="3">
    <source>
        <dbReference type="ARBA" id="ARBA00023002"/>
    </source>
</evidence>
<comment type="caution">
    <text evidence="6">The sequence shown here is derived from an EMBL/GenBank/DDBJ whole genome shotgun (WGS) entry which is preliminary data.</text>
</comment>
<proteinExistence type="inferred from homology"/>
<evidence type="ECO:0000313" key="7">
    <source>
        <dbReference type="Proteomes" id="UP000178735"/>
    </source>
</evidence>
<dbReference type="Gene3D" id="3.10.20.30">
    <property type="match status" value="1"/>
</dbReference>
<comment type="similarity">
    <text evidence="1">Belongs to the xanthine dehydrogenase family.</text>
</comment>
<protein>
    <recommendedName>
        <fullName evidence="5">2Fe-2S ferredoxin-type domain-containing protein</fullName>
    </recommendedName>
</protein>
<dbReference type="Pfam" id="PF02738">
    <property type="entry name" value="MoCoBD_1"/>
    <property type="match status" value="1"/>
</dbReference>
<dbReference type="Pfam" id="PF20256">
    <property type="entry name" value="MoCoBD_2"/>
    <property type="match status" value="1"/>
</dbReference>
<dbReference type="AlphaFoldDB" id="A0A1F7X143"/>
<dbReference type="EMBL" id="MGFH01000003">
    <property type="protein sequence ID" value="OGM08790.1"/>
    <property type="molecule type" value="Genomic_DNA"/>
</dbReference>
<dbReference type="SUPFAM" id="SSF54665">
    <property type="entry name" value="CO dehydrogenase molybdoprotein N-domain-like"/>
    <property type="match status" value="1"/>
</dbReference>
<dbReference type="Pfam" id="PF01799">
    <property type="entry name" value="Fer2_2"/>
    <property type="match status" value="1"/>
</dbReference>